<gene>
    <name evidence="3" type="ORF">GCM10023321_71330</name>
</gene>
<feature type="compositionally biased region" description="Basic and acidic residues" evidence="1">
    <location>
        <begin position="1"/>
        <end position="28"/>
    </location>
</feature>
<keyword evidence="2" id="KW-1133">Transmembrane helix</keyword>
<reference evidence="4" key="1">
    <citation type="journal article" date="2019" name="Int. J. Syst. Evol. Microbiol.">
        <title>The Global Catalogue of Microorganisms (GCM) 10K type strain sequencing project: providing services to taxonomists for standard genome sequencing and annotation.</title>
        <authorList>
            <consortium name="The Broad Institute Genomics Platform"/>
            <consortium name="The Broad Institute Genome Sequencing Center for Infectious Disease"/>
            <person name="Wu L."/>
            <person name="Ma J."/>
        </authorList>
    </citation>
    <scope>NUCLEOTIDE SEQUENCE [LARGE SCALE GENOMIC DNA]</scope>
    <source>
        <strain evidence="4">JCM 18303</strain>
    </source>
</reference>
<keyword evidence="2" id="KW-0812">Transmembrane</keyword>
<feature type="transmembrane region" description="Helical" evidence="2">
    <location>
        <begin position="58"/>
        <end position="76"/>
    </location>
</feature>
<evidence type="ECO:0000256" key="2">
    <source>
        <dbReference type="SAM" id="Phobius"/>
    </source>
</evidence>
<evidence type="ECO:0008006" key="5">
    <source>
        <dbReference type="Google" id="ProtNLM"/>
    </source>
</evidence>
<evidence type="ECO:0000313" key="3">
    <source>
        <dbReference type="EMBL" id="GAA5172028.1"/>
    </source>
</evidence>
<accession>A0ABP9R685</accession>
<organism evidence="3 4">
    <name type="scientific">Pseudonocardia eucalypti</name>
    <dbReference type="NCBI Taxonomy" id="648755"/>
    <lineage>
        <taxon>Bacteria</taxon>
        <taxon>Bacillati</taxon>
        <taxon>Actinomycetota</taxon>
        <taxon>Actinomycetes</taxon>
        <taxon>Pseudonocardiales</taxon>
        <taxon>Pseudonocardiaceae</taxon>
        <taxon>Pseudonocardia</taxon>
    </lineage>
</organism>
<name>A0ABP9R685_9PSEU</name>
<dbReference type="EMBL" id="BAABJP010000051">
    <property type="protein sequence ID" value="GAA5172028.1"/>
    <property type="molecule type" value="Genomic_DNA"/>
</dbReference>
<proteinExistence type="predicted"/>
<evidence type="ECO:0000313" key="4">
    <source>
        <dbReference type="Proteomes" id="UP001428817"/>
    </source>
</evidence>
<sequence>MIPGGPRRDGHRSAHLEHPGVPEGRESGQCHQLHPSILPAQGEDAHERTAVIRRRQTLGFAALVLVLAATVTLAAIGQPWVAGLVATTGLGATVATFVTGKYQPPRIHIPKVAQRYVRRPPQG</sequence>
<keyword evidence="2" id="KW-0472">Membrane</keyword>
<comment type="caution">
    <text evidence="3">The sequence shown here is derived from an EMBL/GenBank/DDBJ whole genome shotgun (WGS) entry which is preliminary data.</text>
</comment>
<dbReference type="Proteomes" id="UP001428817">
    <property type="component" value="Unassembled WGS sequence"/>
</dbReference>
<feature type="region of interest" description="Disordered" evidence="1">
    <location>
        <begin position="1"/>
        <end position="44"/>
    </location>
</feature>
<evidence type="ECO:0000256" key="1">
    <source>
        <dbReference type="SAM" id="MobiDB-lite"/>
    </source>
</evidence>
<feature type="transmembrane region" description="Helical" evidence="2">
    <location>
        <begin position="82"/>
        <end position="100"/>
    </location>
</feature>
<keyword evidence="4" id="KW-1185">Reference proteome</keyword>
<protein>
    <recommendedName>
        <fullName evidence="5">DUF3040 domain-containing protein</fullName>
    </recommendedName>
</protein>